<reference evidence="1 2" key="1">
    <citation type="submission" date="2021-06" db="EMBL/GenBank/DDBJ databases">
        <title>Caerostris darwini draft genome.</title>
        <authorList>
            <person name="Kono N."/>
            <person name="Arakawa K."/>
        </authorList>
    </citation>
    <scope>NUCLEOTIDE SEQUENCE [LARGE SCALE GENOMIC DNA]</scope>
</reference>
<organism evidence="1 2">
    <name type="scientific">Caerostris darwini</name>
    <dbReference type="NCBI Taxonomy" id="1538125"/>
    <lineage>
        <taxon>Eukaryota</taxon>
        <taxon>Metazoa</taxon>
        <taxon>Ecdysozoa</taxon>
        <taxon>Arthropoda</taxon>
        <taxon>Chelicerata</taxon>
        <taxon>Arachnida</taxon>
        <taxon>Araneae</taxon>
        <taxon>Araneomorphae</taxon>
        <taxon>Entelegynae</taxon>
        <taxon>Araneoidea</taxon>
        <taxon>Araneidae</taxon>
        <taxon>Caerostris</taxon>
    </lineage>
</organism>
<proteinExistence type="predicted"/>
<gene>
    <name evidence="1" type="ORF">CDAR_519851</name>
</gene>
<dbReference type="EMBL" id="BPLQ01009586">
    <property type="protein sequence ID" value="GIY45066.1"/>
    <property type="molecule type" value="Genomic_DNA"/>
</dbReference>
<sequence length="99" mass="11332">MATGSTHLTQLSNLVRPPLYILPMDSSSLLLNKTIPLLGLPKNKGPSFIRLLLKSFWLFHRAVWTCLRPRVWDVTNRQKNVMVKSVEDIMDILGSEMKI</sequence>
<dbReference type="Proteomes" id="UP001054837">
    <property type="component" value="Unassembled WGS sequence"/>
</dbReference>
<dbReference type="AlphaFoldDB" id="A0AAV4THY8"/>
<evidence type="ECO:0000313" key="1">
    <source>
        <dbReference type="EMBL" id="GIY45066.1"/>
    </source>
</evidence>
<name>A0AAV4THY8_9ARAC</name>
<keyword evidence="2" id="KW-1185">Reference proteome</keyword>
<protein>
    <submittedName>
        <fullName evidence="1">Uncharacterized protein</fullName>
    </submittedName>
</protein>
<evidence type="ECO:0000313" key="2">
    <source>
        <dbReference type="Proteomes" id="UP001054837"/>
    </source>
</evidence>
<accession>A0AAV4THY8</accession>
<comment type="caution">
    <text evidence="1">The sequence shown here is derived from an EMBL/GenBank/DDBJ whole genome shotgun (WGS) entry which is preliminary data.</text>
</comment>